<name>A0A6J4QYS5_9ACTN</name>
<feature type="chain" id="PRO_5026976094" description="CsbD-like domain-containing protein" evidence="2">
    <location>
        <begin position="22"/>
        <end position="86"/>
    </location>
</feature>
<feature type="signal peptide" evidence="2">
    <location>
        <begin position="1"/>
        <end position="21"/>
    </location>
</feature>
<evidence type="ECO:0000313" key="3">
    <source>
        <dbReference type="EMBL" id="CAA9459025.1"/>
    </source>
</evidence>
<dbReference type="PROSITE" id="PS51257">
    <property type="entry name" value="PROKAR_LIPOPROTEIN"/>
    <property type="match status" value="1"/>
</dbReference>
<evidence type="ECO:0000256" key="1">
    <source>
        <dbReference type="SAM" id="MobiDB-lite"/>
    </source>
</evidence>
<keyword evidence="2" id="KW-0732">Signal</keyword>
<proteinExistence type="predicted"/>
<feature type="compositionally biased region" description="Basic and acidic residues" evidence="1">
    <location>
        <begin position="36"/>
        <end position="58"/>
    </location>
</feature>
<dbReference type="EMBL" id="CADCVH010000065">
    <property type="protein sequence ID" value="CAA9459025.1"/>
    <property type="molecule type" value="Genomic_DNA"/>
</dbReference>
<dbReference type="AlphaFoldDB" id="A0A6J4QYS5"/>
<accession>A0A6J4QYS5</accession>
<evidence type="ECO:0008006" key="4">
    <source>
        <dbReference type="Google" id="ProtNLM"/>
    </source>
</evidence>
<reference evidence="3" key="1">
    <citation type="submission" date="2020-02" db="EMBL/GenBank/DDBJ databases">
        <authorList>
            <person name="Meier V. D."/>
        </authorList>
    </citation>
    <scope>NUCLEOTIDE SEQUENCE</scope>
    <source>
        <strain evidence="3">AVDCRST_MAG02</strain>
    </source>
</reference>
<feature type="region of interest" description="Disordered" evidence="1">
    <location>
        <begin position="36"/>
        <end position="86"/>
    </location>
</feature>
<organism evidence="3">
    <name type="scientific">uncultured Rubrobacteraceae bacterium</name>
    <dbReference type="NCBI Taxonomy" id="349277"/>
    <lineage>
        <taxon>Bacteria</taxon>
        <taxon>Bacillati</taxon>
        <taxon>Actinomycetota</taxon>
        <taxon>Rubrobacteria</taxon>
        <taxon>Rubrobacterales</taxon>
        <taxon>Rubrobacteraceae</taxon>
        <taxon>environmental samples</taxon>
    </lineage>
</organism>
<sequence>MRKRLAILLAVALMPLSGAVACGQAIEDRAREEVDKQVEKGKQRVNDEIDKGQKRIEDEVTNAQDRVSQGVDDAQKEAEKRAGGGQ</sequence>
<feature type="compositionally biased region" description="Basic and acidic residues" evidence="1">
    <location>
        <begin position="73"/>
        <end position="86"/>
    </location>
</feature>
<gene>
    <name evidence="3" type="ORF">AVDCRST_MAG02-1828</name>
</gene>
<evidence type="ECO:0000256" key="2">
    <source>
        <dbReference type="SAM" id="SignalP"/>
    </source>
</evidence>
<protein>
    <recommendedName>
        <fullName evidence="4">CsbD-like domain-containing protein</fullName>
    </recommendedName>
</protein>